<accession>A0A016UWP1</accession>
<protein>
    <submittedName>
        <fullName evidence="1">Uncharacterized protein</fullName>
    </submittedName>
</protein>
<organism evidence="1 2">
    <name type="scientific">Ancylostoma ceylanicum</name>
    <dbReference type="NCBI Taxonomy" id="53326"/>
    <lineage>
        <taxon>Eukaryota</taxon>
        <taxon>Metazoa</taxon>
        <taxon>Ecdysozoa</taxon>
        <taxon>Nematoda</taxon>
        <taxon>Chromadorea</taxon>
        <taxon>Rhabditida</taxon>
        <taxon>Rhabditina</taxon>
        <taxon>Rhabditomorpha</taxon>
        <taxon>Strongyloidea</taxon>
        <taxon>Ancylostomatidae</taxon>
        <taxon>Ancylostomatinae</taxon>
        <taxon>Ancylostoma</taxon>
    </lineage>
</organism>
<evidence type="ECO:0000313" key="2">
    <source>
        <dbReference type="Proteomes" id="UP000024635"/>
    </source>
</evidence>
<reference evidence="2" key="1">
    <citation type="journal article" date="2015" name="Nat. Genet.">
        <title>The genome and transcriptome of the zoonotic hookworm Ancylostoma ceylanicum identify infection-specific gene families.</title>
        <authorList>
            <person name="Schwarz E.M."/>
            <person name="Hu Y."/>
            <person name="Antoshechkin I."/>
            <person name="Miller M.M."/>
            <person name="Sternberg P.W."/>
            <person name="Aroian R.V."/>
        </authorList>
    </citation>
    <scope>NUCLEOTIDE SEQUENCE</scope>
    <source>
        <strain evidence="2">HY135</strain>
    </source>
</reference>
<keyword evidence="2" id="KW-1185">Reference proteome</keyword>
<proteinExistence type="predicted"/>
<dbReference type="AlphaFoldDB" id="A0A016UWP1"/>
<name>A0A016UWP1_9BILA</name>
<evidence type="ECO:0000313" key="1">
    <source>
        <dbReference type="EMBL" id="EYC19416.1"/>
    </source>
</evidence>
<comment type="caution">
    <text evidence="1">The sequence shown here is derived from an EMBL/GenBank/DDBJ whole genome shotgun (WGS) entry which is preliminary data.</text>
</comment>
<gene>
    <name evidence="1" type="primary">Acey_s0024.g1073</name>
    <name evidence="1" type="ORF">Y032_0024g1073</name>
</gene>
<dbReference type="Proteomes" id="UP000024635">
    <property type="component" value="Unassembled WGS sequence"/>
</dbReference>
<dbReference type="EMBL" id="JARK01001360">
    <property type="protein sequence ID" value="EYC19416.1"/>
    <property type="molecule type" value="Genomic_DNA"/>
</dbReference>
<sequence>MISSTWLTYNHLVNNSTNEKSNSTSASRGYLATQANFVWFLGRGRSTSLLDDSFSLLGACQNFLELFTFAVNGQVAFFSRSPVGHRDL</sequence>